<dbReference type="SMART" id="SM00382">
    <property type="entry name" value="AAA"/>
    <property type="match status" value="1"/>
</dbReference>
<keyword evidence="2" id="KW-0547">Nucleotide-binding</keyword>
<dbReference type="EMBL" id="JACRDE010000385">
    <property type="protein sequence ID" value="MBI5250753.1"/>
    <property type="molecule type" value="Genomic_DNA"/>
</dbReference>
<dbReference type="AlphaFoldDB" id="A0A9D6Z169"/>
<organism evidence="2 3">
    <name type="scientific">Desulfomonile tiedjei</name>
    <dbReference type="NCBI Taxonomy" id="2358"/>
    <lineage>
        <taxon>Bacteria</taxon>
        <taxon>Pseudomonadati</taxon>
        <taxon>Thermodesulfobacteriota</taxon>
        <taxon>Desulfomonilia</taxon>
        <taxon>Desulfomonilales</taxon>
        <taxon>Desulfomonilaceae</taxon>
        <taxon>Desulfomonile</taxon>
    </lineage>
</organism>
<sequence>MKIAHEILLAVAQIAARRQDKELLVLLRRRIRPLEEDEPELAQALSQAIASAGGLGAMRKFRRLAESPVDPDSGLQLLESIPEPQTDIIPVLDPNTKKTVDDFLRQRRHASDLRQAGIRPPSTIALLGPPGTGKTTLAHWIAAELGLPLFVLNLVSAVTSYLGQTGQNLKKALDEAKSQSCVFLIDEFDSLGRTRADSGDVMEMQRVVTALLQELDRWPDHSVLIAATNLPELVDFAFRRRFDRWLRLLLPGGKERLSILQAHCRAVKVPTKYLELAAIGLSQASGADLALFVRRVASRQVLDRLPPLEALWAELQEVIPESEIPEEDKRLFVQKARALDPKRFTYRNIAPILGISHTTAMNFCRVNPKS</sequence>
<evidence type="ECO:0000313" key="2">
    <source>
        <dbReference type="EMBL" id="MBI5250753.1"/>
    </source>
</evidence>
<dbReference type="SUPFAM" id="SSF52540">
    <property type="entry name" value="P-loop containing nucleoside triphosphate hydrolases"/>
    <property type="match status" value="1"/>
</dbReference>
<dbReference type="InterPro" id="IPR027417">
    <property type="entry name" value="P-loop_NTPase"/>
</dbReference>
<dbReference type="InterPro" id="IPR003593">
    <property type="entry name" value="AAA+_ATPase"/>
</dbReference>
<gene>
    <name evidence="2" type="ORF">HY912_14780</name>
</gene>
<accession>A0A9D6Z169</accession>
<dbReference type="Gene3D" id="3.40.50.300">
    <property type="entry name" value="P-loop containing nucleotide triphosphate hydrolases"/>
    <property type="match status" value="1"/>
</dbReference>
<evidence type="ECO:0000313" key="3">
    <source>
        <dbReference type="Proteomes" id="UP000807825"/>
    </source>
</evidence>
<dbReference type="Pfam" id="PF00004">
    <property type="entry name" value="AAA"/>
    <property type="match status" value="1"/>
</dbReference>
<dbReference type="PANTHER" id="PTHR23077:SF198">
    <property type="entry name" value="ATP-DEPENDENT ZINC METALLOPROTEASE FTSH"/>
    <property type="match status" value="1"/>
</dbReference>
<dbReference type="GO" id="GO:0005524">
    <property type="term" value="F:ATP binding"/>
    <property type="evidence" value="ECO:0007669"/>
    <property type="project" value="UniProtKB-KW"/>
</dbReference>
<dbReference type="PANTHER" id="PTHR23077">
    <property type="entry name" value="AAA-FAMILY ATPASE"/>
    <property type="match status" value="1"/>
</dbReference>
<comment type="caution">
    <text evidence="2">The sequence shown here is derived from an EMBL/GenBank/DDBJ whole genome shotgun (WGS) entry which is preliminary data.</text>
</comment>
<proteinExistence type="predicted"/>
<protein>
    <submittedName>
        <fullName evidence="2">ATP-binding protein</fullName>
    </submittedName>
</protein>
<keyword evidence="2" id="KW-0067">ATP-binding</keyword>
<dbReference type="InterPro" id="IPR003959">
    <property type="entry name" value="ATPase_AAA_core"/>
</dbReference>
<name>A0A9D6Z169_9BACT</name>
<dbReference type="Proteomes" id="UP000807825">
    <property type="component" value="Unassembled WGS sequence"/>
</dbReference>
<dbReference type="InterPro" id="IPR050168">
    <property type="entry name" value="AAA_ATPase_domain"/>
</dbReference>
<reference evidence="2" key="1">
    <citation type="submission" date="2020-07" db="EMBL/GenBank/DDBJ databases">
        <title>Huge and variable diversity of episymbiotic CPR bacteria and DPANN archaea in groundwater ecosystems.</title>
        <authorList>
            <person name="He C.Y."/>
            <person name="Keren R."/>
            <person name="Whittaker M."/>
            <person name="Farag I.F."/>
            <person name="Doudna J."/>
            <person name="Cate J.H.D."/>
            <person name="Banfield J.F."/>
        </authorList>
    </citation>
    <scope>NUCLEOTIDE SEQUENCE</scope>
    <source>
        <strain evidence="2">NC_groundwater_1664_Pr3_B-0.1um_52_9</strain>
    </source>
</reference>
<evidence type="ECO:0000259" key="1">
    <source>
        <dbReference type="SMART" id="SM00382"/>
    </source>
</evidence>
<dbReference type="GO" id="GO:0016887">
    <property type="term" value="F:ATP hydrolysis activity"/>
    <property type="evidence" value="ECO:0007669"/>
    <property type="project" value="InterPro"/>
</dbReference>
<feature type="domain" description="AAA+ ATPase" evidence="1">
    <location>
        <begin position="120"/>
        <end position="252"/>
    </location>
</feature>
<dbReference type="CDD" id="cd19481">
    <property type="entry name" value="RecA-like_protease"/>
    <property type="match status" value="1"/>
</dbReference>